<keyword evidence="3 6" id="KW-0812">Transmembrane</keyword>
<dbReference type="HOGENOM" id="CLU_091805_2_0_10"/>
<evidence type="ECO:0000256" key="6">
    <source>
        <dbReference type="SAM" id="Phobius"/>
    </source>
</evidence>
<evidence type="ECO:0000256" key="4">
    <source>
        <dbReference type="ARBA" id="ARBA00022989"/>
    </source>
</evidence>
<dbReference type="PANTHER" id="PTHR10057">
    <property type="entry name" value="PERIPHERAL-TYPE BENZODIAZEPINE RECEPTOR"/>
    <property type="match status" value="1"/>
</dbReference>
<comment type="subcellular location">
    <subcellularLocation>
        <location evidence="1">Membrane</location>
        <topology evidence="1">Multi-pass membrane protein</topology>
    </subcellularLocation>
</comment>
<sequence>MKRFAFYLLPILLCFAVGLSASYFQSDSISEWYPLLNKPALTPPNGAFPIAWSIIYICMGLSLGRLIERGANKTLSVLWGIQLVVNFLWSLLFFAFRNPFLGLIDILLLDILVWIYISRAYRKEKAAALLFVPYFLWLLLATYLNGYVYLYN</sequence>
<accession>K0WZU3</accession>
<dbReference type="GO" id="GO:0033013">
    <property type="term" value="P:tetrapyrrole metabolic process"/>
    <property type="evidence" value="ECO:0007669"/>
    <property type="project" value="UniProtKB-ARBA"/>
</dbReference>
<dbReference type="RefSeq" id="WP_008861635.1">
    <property type="nucleotide sequence ID" value="NZ_JH815204.1"/>
</dbReference>
<evidence type="ECO:0000256" key="2">
    <source>
        <dbReference type="ARBA" id="ARBA00007524"/>
    </source>
</evidence>
<dbReference type="CDD" id="cd15904">
    <property type="entry name" value="TSPO_MBR"/>
    <property type="match status" value="1"/>
</dbReference>
<name>K0WZU3_9BACT</name>
<dbReference type="GO" id="GO:0016020">
    <property type="term" value="C:membrane"/>
    <property type="evidence" value="ECO:0007669"/>
    <property type="project" value="UniProtKB-SubCell"/>
</dbReference>
<dbReference type="InterPro" id="IPR004307">
    <property type="entry name" value="TspO_MBR"/>
</dbReference>
<dbReference type="Gene3D" id="1.20.1260.100">
    <property type="entry name" value="TspO/MBR protein"/>
    <property type="match status" value="1"/>
</dbReference>
<evidence type="ECO:0000256" key="5">
    <source>
        <dbReference type="ARBA" id="ARBA00023136"/>
    </source>
</evidence>
<dbReference type="OrthoDB" id="9795496at2"/>
<evidence type="ECO:0000256" key="3">
    <source>
        <dbReference type="ARBA" id="ARBA00022692"/>
    </source>
</evidence>
<evidence type="ECO:0008006" key="9">
    <source>
        <dbReference type="Google" id="ProtNLM"/>
    </source>
</evidence>
<feature type="transmembrane region" description="Helical" evidence="6">
    <location>
        <begin position="75"/>
        <end position="94"/>
    </location>
</feature>
<feature type="transmembrane region" description="Helical" evidence="6">
    <location>
        <begin position="129"/>
        <end position="150"/>
    </location>
</feature>
<feature type="transmembrane region" description="Helical" evidence="6">
    <location>
        <begin position="100"/>
        <end position="117"/>
    </location>
</feature>
<keyword evidence="5 6" id="KW-0472">Membrane</keyword>
<keyword evidence="4 6" id="KW-1133">Transmembrane helix</keyword>
<dbReference type="Proteomes" id="UP000006044">
    <property type="component" value="Unassembled WGS sequence"/>
</dbReference>
<protein>
    <recommendedName>
        <fullName evidence="9">Tryptophan-rich sensory protein</fullName>
    </recommendedName>
</protein>
<organism evidence="7 8">
    <name type="scientific">Barnesiella intestinihominis YIT 11860</name>
    <dbReference type="NCBI Taxonomy" id="742726"/>
    <lineage>
        <taxon>Bacteria</taxon>
        <taxon>Pseudomonadati</taxon>
        <taxon>Bacteroidota</taxon>
        <taxon>Bacteroidia</taxon>
        <taxon>Bacteroidales</taxon>
        <taxon>Barnesiellaceae</taxon>
        <taxon>Barnesiella</taxon>
    </lineage>
</organism>
<dbReference type="PANTHER" id="PTHR10057:SF0">
    <property type="entry name" value="TRANSLOCATOR PROTEIN"/>
    <property type="match status" value="1"/>
</dbReference>
<dbReference type="EMBL" id="ADLE01000008">
    <property type="protein sequence ID" value="EJZ64667.1"/>
    <property type="molecule type" value="Genomic_DNA"/>
</dbReference>
<evidence type="ECO:0000256" key="1">
    <source>
        <dbReference type="ARBA" id="ARBA00004141"/>
    </source>
</evidence>
<feature type="transmembrane region" description="Helical" evidence="6">
    <location>
        <begin position="44"/>
        <end position="63"/>
    </location>
</feature>
<dbReference type="GeneID" id="77848443"/>
<evidence type="ECO:0000313" key="7">
    <source>
        <dbReference type="EMBL" id="EJZ64667.1"/>
    </source>
</evidence>
<comment type="caution">
    <text evidence="7">The sequence shown here is derived from an EMBL/GenBank/DDBJ whole genome shotgun (WGS) entry which is preliminary data.</text>
</comment>
<comment type="similarity">
    <text evidence="2">Belongs to the TspO/BZRP family.</text>
</comment>
<dbReference type="eggNOG" id="COG3476">
    <property type="taxonomic scope" value="Bacteria"/>
</dbReference>
<gene>
    <name evidence="7" type="ORF">HMPREF9448_01149</name>
</gene>
<proteinExistence type="inferred from homology"/>
<dbReference type="FunFam" id="1.20.1260.100:FF:000001">
    <property type="entry name" value="translocator protein 2"/>
    <property type="match status" value="1"/>
</dbReference>
<evidence type="ECO:0000313" key="8">
    <source>
        <dbReference type="Proteomes" id="UP000006044"/>
    </source>
</evidence>
<keyword evidence="8" id="KW-1185">Reference proteome</keyword>
<dbReference type="PIRSF" id="PIRSF005859">
    <property type="entry name" value="PBR"/>
    <property type="match status" value="1"/>
</dbReference>
<dbReference type="InterPro" id="IPR038330">
    <property type="entry name" value="TspO/MBR-related_sf"/>
</dbReference>
<reference evidence="7 8" key="1">
    <citation type="submission" date="2012-08" db="EMBL/GenBank/DDBJ databases">
        <title>The Genome Sequence of Barnesiella intestinihominis YIT 11860.</title>
        <authorList>
            <consortium name="The Broad Institute Genome Sequencing Platform"/>
            <person name="Earl A."/>
            <person name="Ward D."/>
            <person name="Feldgarden M."/>
            <person name="Gevers D."/>
            <person name="Morotomi M."/>
            <person name="Walker B."/>
            <person name="Young S.K."/>
            <person name="Zeng Q."/>
            <person name="Gargeya S."/>
            <person name="Fitzgerald M."/>
            <person name="Haas B."/>
            <person name="Abouelleil A."/>
            <person name="Alvarado L."/>
            <person name="Arachchi H.M."/>
            <person name="Berlin A.M."/>
            <person name="Chapman S.B."/>
            <person name="Goldberg J."/>
            <person name="Griggs A."/>
            <person name="Gujja S."/>
            <person name="Hansen M."/>
            <person name="Howarth C."/>
            <person name="Imamovic A."/>
            <person name="Larimer J."/>
            <person name="McCowen C."/>
            <person name="Montmayeur A."/>
            <person name="Murphy C."/>
            <person name="Neiman D."/>
            <person name="Pearson M."/>
            <person name="Priest M."/>
            <person name="Roberts A."/>
            <person name="Saif S."/>
            <person name="Shea T."/>
            <person name="Sisk P."/>
            <person name="Sykes S."/>
            <person name="Wortman J."/>
            <person name="Nusbaum C."/>
            <person name="Birren B."/>
        </authorList>
    </citation>
    <scope>NUCLEOTIDE SEQUENCE [LARGE SCALE GENOMIC DNA]</scope>
    <source>
        <strain evidence="7 8">YIT 11860</strain>
    </source>
</reference>
<dbReference type="Pfam" id="PF03073">
    <property type="entry name" value="TspO_MBR"/>
    <property type="match status" value="1"/>
</dbReference>
<dbReference type="AlphaFoldDB" id="K0WZU3"/>